<sequence>MARKNGRPPKTPSSSSKKTPSAEKQPEASSSLLEFSLSDEEALEDIESLTPKKAADLLQSIDLLRQRVQSKIPVVQKDKQNEMNINQQKVIETETVQKQNIQENRPIHSEQIVWKERSDLVSRRYCVSEWASS</sequence>
<gene>
    <name evidence="2" type="ORF">RIF29_30033</name>
</gene>
<name>A0AAN9EGF8_CROPI</name>
<proteinExistence type="predicted"/>
<dbReference type="Proteomes" id="UP001372338">
    <property type="component" value="Unassembled WGS sequence"/>
</dbReference>
<feature type="region of interest" description="Disordered" evidence="1">
    <location>
        <begin position="1"/>
        <end position="33"/>
    </location>
</feature>
<dbReference type="AlphaFoldDB" id="A0AAN9EGF8"/>
<keyword evidence="3" id="KW-1185">Reference proteome</keyword>
<evidence type="ECO:0000256" key="1">
    <source>
        <dbReference type="SAM" id="MobiDB-lite"/>
    </source>
</evidence>
<reference evidence="2 3" key="1">
    <citation type="submission" date="2024-01" db="EMBL/GenBank/DDBJ databases">
        <title>The genomes of 5 underutilized Papilionoideae crops provide insights into root nodulation and disease resistanc.</title>
        <authorList>
            <person name="Yuan L."/>
        </authorList>
    </citation>
    <scope>NUCLEOTIDE SEQUENCE [LARGE SCALE GENOMIC DNA]</scope>
    <source>
        <strain evidence="2">ZHUSHIDOU_FW_LH</strain>
        <tissue evidence="2">Leaf</tissue>
    </source>
</reference>
<evidence type="ECO:0000313" key="3">
    <source>
        <dbReference type="Proteomes" id="UP001372338"/>
    </source>
</evidence>
<organism evidence="2 3">
    <name type="scientific">Crotalaria pallida</name>
    <name type="common">Smooth rattlebox</name>
    <name type="synonym">Crotalaria striata</name>
    <dbReference type="NCBI Taxonomy" id="3830"/>
    <lineage>
        <taxon>Eukaryota</taxon>
        <taxon>Viridiplantae</taxon>
        <taxon>Streptophyta</taxon>
        <taxon>Embryophyta</taxon>
        <taxon>Tracheophyta</taxon>
        <taxon>Spermatophyta</taxon>
        <taxon>Magnoliopsida</taxon>
        <taxon>eudicotyledons</taxon>
        <taxon>Gunneridae</taxon>
        <taxon>Pentapetalae</taxon>
        <taxon>rosids</taxon>
        <taxon>fabids</taxon>
        <taxon>Fabales</taxon>
        <taxon>Fabaceae</taxon>
        <taxon>Papilionoideae</taxon>
        <taxon>50 kb inversion clade</taxon>
        <taxon>genistoids sensu lato</taxon>
        <taxon>core genistoids</taxon>
        <taxon>Crotalarieae</taxon>
        <taxon>Crotalaria</taxon>
    </lineage>
</organism>
<evidence type="ECO:0000313" key="2">
    <source>
        <dbReference type="EMBL" id="KAK7256579.1"/>
    </source>
</evidence>
<protein>
    <submittedName>
        <fullName evidence="2">Uncharacterized protein</fullName>
    </submittedName>
</protein>
<dbReference type="EMBL" id="JAYWIO010000006">
    <property type="protein sequence ID" value="KAK7256579.1"/>
    <property type="molecule type" value="Genomic_DNA"/>
</dbReference>
<accession>A0AAN9EGF8</accession>
<comment type="caution">
    <text evidence="2">The sequence shown here is derived from an EMBL/GenBank/DDBJ whole genome shotgun (WGS) entry which is preliminary data.</text>
</comment>